<protein>
    <submittedName>
        <fullName evidence="6">LysR family transcriptional regulator</fullName>
    </submittedName>
</protein>
<dbReference type="Gene3D" id="1.10.10.10">
    <property type="entry name" value="Winged helix-like DNA-binding domain superfamily/Winged helix DNA-binding domain"/>
    <property type="match status" value="1"/>
</dbReference>
<dbReference type="Proteomes" id="UP000634919">
    <property type="component" value="Unassembled WGS sequence"/>
</dbReference>
<name>A0ABR8SCJ9_9BURK</name>
<evidence type="ECO:0000256" key="1">
    <source>
        <dbReference type="ARBA" id="ARBA00009437"/>
    </source>
</evidence>
<evidence type="ECO:0000313" key="6">
    <source>
        <dbReference type="EMBL" id="MBD7960839.1"/>
    </source>
</evidence>
<evidence type="ECO:0000259" key="5">
    <source>
        <dbReference type="PROSITE" id="PS50931"/>
    </source>
</evidence>
<dbReference type="PROSITE" id="PS50931">
    <property type="entry name" value="HTH_LYSR"/>
    <property type="match status" value="1"/>
</dbReference>
<dbReference type="Pfam" id="PF00126">
    <property type="entry name" value="HTH_1"/>
    <property type="match status" value="1"/>
</dbReference>
<evidence type="ECO:0000256" key="3">
    <source>
        <dbReference type="ARBA" id="ARBA00023125"/>
    </source>
</evidence>
<evidence type="ECO:0000256" key="2">
    <source>
        <dbReference type="ARBA" id="ARBA00023015"/>
    </source>
</evidence>
<evidence type="ECO:0000256" key="4">
    <source>
        <dbReference type="ARBA" id="ARBA00023163"/>
    </source>
</evidence>
<dbReference type="InterPro" id="IPR000847">
    <property type="entry name" value="LysR_HTH_N"/>
</dbReference>
<dbReference type="Pfam" id="PF03466">
    <property type="entry name" value="LysR_substrate"/>
    <property type="match status" value="1"/>
</dbReference>
<dbReference type="RefSeq" id="WP_191723224.1">
    <property type="nucleotide sequence ID" value="NZ_JACSQK010000004.1"/>
</dbReference>
<dbReference type="InterPro" id="IPR036390">
    <property type="entry name" value="WH_DNA-bd_sf"/>
</dbReference>
<accession>A0ABR8SCJ9</accession>
<evidence type="ECO:0000313" key="7">
    <source>
        <dbReference type="Proteomes" id="UP000634919"/>
    </source>
</evidence>
<dbReference type="SUPFAM" id="SSF53850">
    <property type="entry name" value="Periplasmic binding protein-like II"/>
    <property type="match status" value="1"/>
</dbReference>
<dbReference type="InterPro" id="IPR036388">
    <property type="entry name" value="WH-like_DNA-bd_sf"/>
</dbReference>
<proteinExistence type="inferred from homology"/>
<comment type="similarity">
    <text evidence="1">Belongs to the LysR transcriptional regulatory family.</text>
</comment>
<sequence>MLVQTCLARRMNTKILHTFLMVAESGGLSSAASVLGIPQSQVSRHIKELEEICGAPLLYRHGRGVSLTLAGERLHGTLRPALIQLQEALSTVGDQDREPSGPVDLALSPSFMHAVGLRLLDAIQKEYPGIQLRLISGNSRYVYEWVLHAQVDIGVLSDIGMSSQLLLDELGSARVVLARHPDFPLLLDSEARPELSGVALRLPSPGQGLRRQIDIWAAKQQIVLNTVYEIDDIEITKEIIASQRAAAIVSRLSIYKELASGAIVEHVLGNDFRVRSVMATARNRPITPAMKAVIKILKQISAAVFEEIED</sequence>
<keyword evidence="2" id="KW-0805">Transcription regulation</keyword>
<organism evidence="6 7">
    <name type="scientific">Comamonas avium</name>
    <dbReference type="NCBI Taxonomy" id="2762231"/>
    <lineage>
        <taxon>Bacteria</taxon>
        <taxon>Pseudomonadati</taxon>
        <taxon>Pseudomonadota</taxon>
        <taxon>Betaproteobacteria</taxon>
        <taxon>Burkholderiales</taxon>
        <taxon>Comamonadaceae</taxon>
        <taxon>Comamonas</taxon>
    </lineage>
</organism>
<dbReference type="InterPro" id="IPR005119">
    <property type="entry name" value="LysR_subst-bd"/>
</dbReference>
<dbReference type="SUPFAM" id="SSF46785">
    <property type="entry name" value="Winged helix' DNA-binding domain"/>
    <property type="match status" value="1"/>
</dbReference>
<reference evidence="6 7" key="1">
    <citation type="submission" date="2020-08" db="EMBL/GenBank/DDBJ databases">
        <title>A Genomic Blueprint of the Chicken Gut Microbiome.</title>
        <authorList>
            <person name="Gilroy R."/>
            <person name="Ravi A."/>
            <person name="Getino M."/>
            <person name="Pursley I."/>
            <person name="Horton D.L."/>
            <person name="Alikhan N.-F."/>
            <person name="Baker D."/>
            <person name="Gharbi K."/>
            <person name="Hall N."/>
            <person name="Watson M."/>
            <person name="Adriaenssens E.M."/>
            <person name="Foster-Nyarko E."/>
            <person name="Jarju S."/>
            <person name="Secka A."/>
            <person name="Antonio M."/>
            <person name="Oren A."/>
            <person name="Chaudhuri R."/>
            <person name="La Ragione R.M."/>
            <person name="Hildebrand F."/>
            <person name="Pallen M.J."/>
        </authorList>
    </citation>
    <scope>NUCLEOTIDE SEQUENCE [LARGE SCALE GENOMIC DNA]</scope>
    <source>
        <strain evidence="6 7">Sa2CVA6</strain>
    </source>
</reference>
<feature type="domain" description="HTH lysR-type" evidence="5">
    <location>
        <begin position="11"/>
        <end position="68"/>
    </location>
</feature>
<comment type="caution">
    <text evidence="6">The sequence shown here is derived from an EMBL/GenBank/DDBJ whole genome shotgun (WGS) entry which is preliminary data.</text>
</comment>
<keyword evidence="3" id="KW-0238">DNA-binding</keyword>
<dbReference type="Gene3D" id="3.40.190.290">
    <property type="match status" value="1"/>
</dbReference>
<keyword evidence="7" id="KW-1185">Reference proteome</keyword>
<keyword evidence="4" id="KW-0804">Transcription</keyword>
<gene>
    <name evidence="6" type="ORF">H9646_10090</name>
</gene>
<dbReference type="EMBL" id="JACSQK010000004">
    <property type="protein sequence ID" value="MBD7960839.1"/>
    <property type="molecule type" value="Genomic_DNA"/>
</dbReference>
<dbReference type="PANTHER" id="PTHR30126">
    <property type="entry name" value="HTH-TYPE TRANSCRIPTIONAL REGULATOR"/>
    <property type="match status" value="1"/>
</dbReference>
<dbReference type="PANTHER" id="PTHR30126:SF91">
    <property type="entry name" value="LYSR FAMILY TRANSCRIPTIONAL REGULATOR"/>
    <property type="match status" value="1"/>
</dbReference>